<name>A0A4Y7RVP7_9FIRM</name>
<dbReference type="PANTHER" id="PTHR34108">
    <property type="entry name" value="SEPTUM SITE-DETERMINING PROTEIN MINC"/>
    <property type="match status" value="1"/>
</dbReference>
<dbReference type="GO" id="GO:1901891">
    <property type="term" value="P:regulation of cell septum assembly"/>
    <property type="evidence" value="ECO:0007669"/>
    <property type="project" value="InterPro"/>
</dbReference>
<dbReference type="NCBIfam" id="TIGR01222">
    <property type="entry name" value="minC"/>
    <property type="match status" value="1"/>
</dbReference>
<evidence type="ECO:0000256" key="1">
    <source>
        <dbReference type="ARBA" id="ARBA00022618"/>
    </source>
</evidence>
<dbReference type="GO" id="GO:0000902">
    <property type="term" value="P:cell morphogenesis"/>
    <property type="evidence" value="ECO:0007669"/>
    <property type="project" value="InterPro"/>
</dbReference>
<comment type="caution">
    <text evidence="6">The sequence shown here is derived from an EMBL/GenBank/DDBJ whole genome shotgun (WGS) entry which is preliminary data.</text>
</comment>
<proteinExistence type="predicted"/>
<accession>A0A4Y7RVP7</accession>
<evidence type="ECO:0000313" key="6">
    <source>
        <dbReference type="EMBL" id="TEB12752.1"/>
    </source>
</evidence>
<evidence type="ECO:0000256" key="3">
    <source>
        <dbReference type="ARBA" id="ARBA00023306"/>
    </source>
</evidence>
<dbReference type="EMBL" id="QFFZ01000005">
    <property type="protein sequence ID" value="TEB12752.1"/>
    <property type="molecule type" value="Genomic_DNA"/>
</dbReference>
<dbReference type="InterPro" id="IPR016098">
    <property type="entry name" value="CAP/MinC_C"/>
</dbReference>
<gene>
    <name evidence="6" type="primary">minC_1</name>
    <name evidence="6" type="ORF">Pmgp_00727</name>
</gene>
<dbReference type="Proteomes" id="UP000297597">
    <property type="component" value="Unassembled WGS sequence"/>
</dbReference>
<dbReference type="GO" id="GO:0000917">
    <property type="term" value="P:division septum assembly"/>
    <property type="evidence" value="ECO:0007669"/>
    <property type="project" value="UniProtKB-KW"/>
</dbReference>
<keyword evidence="2" id="KW-0717">Septation</keyword>
<reference evidence="6 7" key="1">
    <citation type="journal article" date="2018" name="Environ. Microbiol.">
        <title>Novel energy conservation strategies and behaviour of Pelotomaculum schinkii driving syntrophic propionate catabolism.</title>
        <authorList>
            <person name="Hidalgo-Ahumada C.A.P."/>
            <person name="Nobu M.K."/>
            <person name="Narihiro T."/>
            <person name="Tamaki H."/>
            <person name="Liu W.T."/>
            <person name="Kamagata Y."/>
            <person name="Stams A.J.M."/>
            <person name="Imachi H."/>
            <person name="Sousa D.Z."/>
        </authorList>
    </citation>
    <scope>NUCLEOTIDE SEQUENCE [LARGE SCALE GENOMIC DNA]</scope>
    <source>
        <strain evidence="6 7">MGP</strain>
    </source>
</reference>
<organism evidence="6 7">
    <name type="scientific">Pelotomaculum propionicicum</name>
    <dbReference type="NCBI Taxonomy" id="258475"/>
    <lineage>
        <taxon>Bacteria</taxon>
        <taxon>Bacillati</taxon>
        <taxon>Bacillota</taxon>
        <taxon>Clostridia</taxon>
        <taxon>Eubacteriales</taxon>
        <taxon>Desulfotomaculaceae</taxon>
        <taxon>Pelotomaculum</taxon>
    </lineage>
</organism>
<evidence type="ECO:0000313" key="7">
    <source>
        <dbReference type="Proteomes" id="UP000297597"/>
    </source>
</evidence>
<dbReference type="InterPro" id="IPR005526">
    <property type="entry name" value="Septum_form_inhib_MinC_C"/>
</dbReference>
<dbReference type="InterPro" id="IPR036145">
    <property type="entry name" value="MinC_C_sf"/>
</dbReference>
<dbReference type="RefSeq" id="WP_134212607.1">
    <property type="nucleotide sequence ID" value="NZ_QFFZ01000005.1"/>
</dbReference>
<evidence type="ECO:0000256" key="2">
    <source>
        <dbReference type="ARBA" id="ARBA00023210"/>
    </source>
</evidence>
<protein>
    <submittedName>
        <fullName evidence="6">Putative septum site-determining protein MinC</fullName>
    </submittedName>
</protein>
<keyword evidence="1" id="KW-0132">Cell division</keyword>
<keyword evidence="3" id="KW-0131">Cell cycle</keyword>
<dbReference type="PANTHER" id="PTHR34108:SF1">
    <property type="entry name" value="SEPTUM SITE-DETERMINING PROTEIN MINC"/>
    <property type="match status" value="1"/>
</dbReference>
<sequence length="148" mass="15695">MAYSRGNSHSDILSGFGQGLPLDQEDLVDENTILVQRTLRSGQSIRYNGNVVVLGDVNPGAEISAAGNVIVMGALRGVVHAGAGGDEKAVVLAFKLQPTQLRISNHITRPPDNETPDADHPEMARIRDGVVTIEVFQTGLNDRAGVGK</sequence>
<keyword evidence="7" id="KW-1185">Reference proteome</keyword>
<dbReference type="InterPro" id="IPR013033">
    <property type="entry name" value="MinC"/>
</dbReference>
<dbReference type="OrthoDB" id="9790810at2"/>
<evidence type="ECO:0000259" key="5">
    <source>
        <dbReference type="Pfam" id="PF03775"/>
    </source>
</evidence>
<dbReference type="Pfam" id="PF03775">
    <property type="entry name" value="MinC_C"/>
    <property type="match status" value="1"/>
</dbReference>
<dbReference type="AlphaFoldDB" id="A0A4Y7RVP7"/>
<comment type="subunit">
    <text evidence="4">Interacts with MinD and FtsZ.</text>
</comment>
<dbReference type="SUPFAM" id="SSF63848">
    <property type="entry name" value="Cell-division inhibitor MinC, C-terminal domain"/>
    <property type="match status" value="1"/>
</dbReference>
<evidence type="ECO:0000256" key="4">
    <source>
        <dbReference type="ARBA" id="ARBA00046874"/>
    </source>
</evidence>
<feature type="domain" description="Septum formation inhibitor MinC C-terminal" evidence="5">
    <location>
        <begin position="35"/>
        <end position="133"/>
    </location>
</feature>
<dbReference type="Gene3D" id="2.160.20.70">
    <property type="match status" value="1"/>
</dbReference>